<keyword evidence="14" id="KW-0325">Glycoprotein</keyword>
<feature type="domain" description="Gnk2-homologous" evidence="19">
    <location>
        <begin position="22"/>
        <end position="125"/>
    </location>
</feature>
<dbReference type="Proteomes" id="UP000036987">
    <property type="component" value="Unassembled WGS sequence"/>
</dbReference>
<dbReference type="PANTHER" id="PTHR47973">
    <property type="entry name" value="CYSTEINE-RICH RECEPTOR-LIKE PROTEIN KINASE 3"/>
    <property type="match status" value="1"/>
</dbReference>
<dbReference type="GO" id="GO:0007165">
    <property type="term" value="P:signal transduction"/>
    <property type="evidence" value="ECO:0000318"/>
    <property type="project" value="GO_Central"/>
</dbReference>
<evidence type="ECO:0000259" key="19">
    <source>
        <dbReference type="PROSITE" id="PS51473"/>
    </source>
</evidence>
<dbReference type="SMART" id="SM00220">
    <property type="entry name" value="S_TKc"/>
    <property type="match status" value="1"/>
</dbReference>
<evidence type="ECO:0000256" key="5">
    <source>
        <dbReference type="ARBA" id="ARBA00022692"/>
    </source>
</evidence>
<evidence type="ECO:0000313" key="20">
    <source>
        <dbReference type="EMBL" id="KMZ63187.1"/>
    </source>
</evidence>
<proteinExistence type="predicted"/>
<evidence type="ECO:0000313" key="21">
    <source>
        <dbReference type="Proteomes" id="UP000036987"/>
    </source>
</evidence>
<gene>
    <name evidence="20" type="ORF">ZOSMA_41G00300</name>
</gene>
<comment type="caution">
    <text evidence="20">The sequence shown here is derived from an EMBL/GenBank/DDBJ whole genome shotgun (WGS) entry which is preliminary data.</text>
</comment>
<dbReference type="AlphaFoldDB" id="A0A0K9P4P4"/>
<dbReference type="Gene3D" id="1.10.510.10">
    <property type="entry name" value="Transferase(Phosphotransferase) domain 1"/>
    <property type="match status" value="1"/>
</dbReference>
<evidence type="ECO:0000256" key="8">
    <source>
        <dbReference type="ARBA" id="ARBA00022741"/>
    </source>
</evidence>
<evidence type="ECO:0000256" key="3">
    <source>
        <dbReference type="ARBA" id="ARBA00022553"/>
    </source>
</evidence>
<feature type="transmembrane region" description="Helical" evidence="16">
    <location>
        <begin position="276"/>
        <end position="300"/>
    </location>
</feature>
<sequence>MSFFLELLSSLMFLLPLSSLAGITQEYICGSNNYTVNSTFDTNLQLIFESLASNINTTGFFNDTKGLSSERVYGLAMCRGDISTVDCQTCLNTSIQQIVQKCPNHKSPIIWEVDECLLRYSDENFFGKVTEDTILIWNNNNVTNSTIFNQNLEILLDGIIKRAAYGPRQLSYPLLFVVNETSNYLPFQSIYGLAQCTRDLSEDDCNSCLTNQLQYIPKTFNGKIGAKLLSGSCIIRYEMYPFYKASQPLQEAPSPIVQRSNGSAGARKKKNSKTTIIAVAILVPIGGLTVLFLFCCFCRIKRKKTRNYEKASDSMEILDNESRIFDLATIKLVTDNFSEANKLGEGGFGSVYKGTLTDGRDIAVKRLSSNSKQGIQEFKNEISLLIKLQHRNLVRILGFCLEDDEKLLIYEYIHNKSLDTILKDPIKRQQLDWGQRYNIIGGIAKGLLYLHEESQVKIIHRDLKASNILLDSELNSKITDFGLARIFDIDQTRAVTDRIAGTFGYMAPEYVRRGHFSSKSDVYSFGILIIEIISGRMNNNNDDDDDLLTYVWEHWRKKSISNIVDSTMGNNYPINEASRCIEIGLLCLQEAPDDRITMSTVMVMLSGYSVTFNAPSKPAFLSRTVGDIPIDEGNRSSGYSQSHILRDKDGNELSITDLTLR</sequence>
<dbReference type="InterPro" id="IPR038408">
    <property type="entry name" value="GNK2_sf"/>
</dbReference>
<keyword evidence="21" id="KW-1185">Reference proteome</keyword>
<evidence type="ECO:0000256" key="14">
    <source>
        <dbReference type="ARBA" id="ARBA00023180"/>
    </source>
</evidence>
<dbReference type="SUPFAM" id="SSF56112">
    <property type="entry name" value="Protein kinase-like (PK-like)"/>
    <property type="match status" value="1"/>
</dbReference>
<feature type="domain" description="Protein kinase" evidence="18">
    <location>
        <begin position="337"/>
        <end position="612"/>
    </location>
</feature>
<keyword evidence="5 16" id="KW-0812">Transmembrane</keyword>
<comment type="subcellular location">
    <subcellularLocation>
        <location evidence="1">Membrane</location>
        <topology evidence="1">Single-pass membrane protein</topology>
    </subcellularLocation>
</comment>
<organism evidence="20 21">
    <name type="scientific">Zostera marina</name>
    <name type="common">Eelgrass</name>
    <dbReference type="NCBI Taxonomy" id="29655"/>
    <lineage>
        <taxon>Eukaryota</taxon>
        <taxon>Viridiplantae</taxon>
        <taxon>Streptophyta</taxon>
        <taxon>Embryophyta</taxon>
        <taxon>Tracheophyta</taxon>
        <taxon>Spermatophyta</taxon>
        <taxon>Magnoliopsida</taxon>
        <taxon>Liliopsida</taxon>
        <taxon>Zosteraceae</taxon>
        <taxon>Zostera</taxon>
    </lineage>
</organism>
<keyword evidence="11 16" id="KW-1133">Transmembrane helix</keyword>
<dbReference type="PROSITE" id="PS00107">
    <property type="entry name" value="PROTEIN_KINASE_ATP"/>
    <property type="match status" value="1"/>
</dbReference>
<evidence type="ECO:0000256" key="13">
    <source>
        <dbReference type="ARBA" id="ARBA00023170"/>
    </source>
</evidence>
<dbReference type="CDD" id="cd23509">
    <property type="entry name" value="Gnk2-like"/>
    <property type="match status" value="2"/>
</dbReference>
<feature type="domain" description="Gnk2-homologous" evidence="19">
    <location>
        <begin position="130"/>
        <end position="242"/>
    </location>
</feature>
<keyword evidence="3" id="KW-0597">Phosphoprotein</keyword>
<dbReference type="FunFam" id="3.30.430.20:FF:000002">
    <property type="entry name" value="Cysteine-rich receptor-like protein kinase 10"/>
    <property type="match status" value="1"/>
</dbReference>
<dbReference type="InterPro" id="IPR002902">
    <property type="entry name" value="GNK2"/>
</dbReference>
<dbReference type="GO" id="GO:0006950">
    <property type="term" value="P:response to stress"/>
    <property type="evidence" value="ECO:0007669"/>
    <property type="project" value="UniProtKB-ARBA"/>
</dbReference>
<keyword evidence="2" id="KW-0723">Serine/threonine-protein kinase</keyword>
<evidence type="ECO:0000256" key="15">
    <source>
        <dbReference type="PROSITE-ProRule" id="PRU10141"/>
    </source>
</evidence>
<evidence type="ECO:0000256" key="10">
    <source>
        <dbReference type="ARBA" id="ARBA00022840"/>
    </source>
</evidence>
<keyword evidence="13 20" id="KW-0675">Receptor</keyword>
<keyword evidence="12 16" id="KW-0472">Membrane</keyword>
<dbReference type="EMBL" id="LFYR01001258">
    <property type="protein sequence ID" value="KMZ63187.1"/>
    <property type="molecule type" value="Genomic_DNA"/>
</dbReference>
<dbReference type="OMA" id="CANCTSD"/>
<dbReference type="GO" id="GO:0004674">
    <property type="term" value="F:protein serine/threonine kinase activity"/>
    <property type="evidence" value="ECO:0000318"/>
    <property type="project" value="GO_Central"/>
</dbReference>
<keyword evidence="8 15" id="KW-0547">Nucleotide-binding</keyword>
<dbReference type="InterPro" id="IPR001245">
    <property type="entry name" value="Ser-Thr/Tyr_kinase_cat_dom"/>
</dbReference>
<evidence type="ECO:0000256" key="1">
    <source>
        <dbReference type="ARBA" id="ARBA00004167"/>
    </source>
</evidence>
<dbReference type="InterPro" id="IPR008271">
    <property type="entry name" value="Ser/Thr_kinase_AS"/>
</dbReference>
<evidence type="ECO:0000256" key="7">
    <source>
        <dbReference type="ARBA" id="ARBA00022737"/>
    </source>
</evidence>
<dbReference type="InterPro" id="IPR000719">
    <property type="entry name" value="Prot_kinase_dom"/>
</dbReference>
<dbReference type="InterPro" id="IPR011009">
    <property type="entry name" value="Kinase-like_dom_sf"/>
</dbReference>
<feature type="binding site" evidence="15">
    <location>
        <position position="365"/>
    </location>
    <ligand>
        <name>ATP</name>
        <dbReference type="ChEBI" id="CHEBI:30616"/>
    </ligand>
</feature>
<evidence type="ECO:0000256" key="11">
    <source>
        <dbReference type="ARBA" id="ARBA00022989"/>
    </source>
</evidence>
<dbReference type="PROSITE" id="PS50011">
    <property type="entry name" value="PROTEIN_KINASE_DOM"/>
    <property type="match status" value="1"/>
</dbReference>
<dbReference type="PROSITE" id="PS51473">
    <property type="entry name" value="GNK2"/>
    <property type="match status" value="2"/>
</dbReference>
<evidence type="ECO:0000256" key="12">
    <source>
        <dbReference type="ARBA" id="ARBA00023136"/>
    </source>
</evidence>
<keyword evidence="9 20" id="KW-0418">Kinase</keyword>
<dbReference type="Gene3D" id="3.30.200.20">
    <property type="entry name" value="Phosphorylase Kinase, domain 1"/>
    <property type="match status" value="1"/>
</dbReference>
<feature type="signal peptide" evidence="17">
    <location>
        <begin position="1"/>
        <end position="21"/>
    </location>
</feature>
<evidence type="ECO:0000256" key="6">
    <source>
        <dbReference type="ARBA" id="ARBA00022729"/>
    </source>
</evidence>
<feature type="chain" id="PRO_5005527629" evidence="17">
    <location>
        <begin position="22"/>
        <end position="661"/>
    </location>
</feature>
<evidence type="ECO:0000256" key="17">
    <source>
        <dbReference type="SAM" id="SignalP"/>
    </source>
</evidence>
<dbReference type="Pfam" id="PF07714">
    <property type="entry name" value="PK_Tyr_Ser-Thr"/>
    <property type="match status" value="1"/>
</dbReference>
<dbReference type="Pfam" id="PF01657">
    <property type="entry name" value="Stress-antifung"/>
    <property type="match status" value="2"/>
</dbReference>
<evidence type="ECO:0000256" key="16">
    <source>
        <dbReference type="SAM" id="Phobius"/>
    </source>
</evidence>
<dbReference type="FunFam" id="1.10.510.10:FF:000129">
    <property type="entry name" value="cysteine-rich receptor-like protein kinase 10"/>
    <property type="match status" value="1"/>
</dbReference>
<evidence type="ECO:0000256" key="2">
    <source>
        <dbReference type="ARBA" id="ARBA00022527"/>
    </source>
</evidence>
<dbReference type="GO" id="GO:0005524">
    <property type="term" value="F:ATP binding"/>
    <property type="evidence" value="ECO:0007669"/>
    <property type="project" value="UniProtKB-UniRule"/>
</dbReference>
<dbReference type="InterPro" id="IPR017441">
    <property type="entry name" value="Protein_kinase_ATP_BS"/>
</dbReference>
<dbReference type="InterPro" id="IPR052059">
    <property type="entry name" value="CR_Ser/Thr_kinase"/>
</dbReference>
<keyword evidence="10 15" id="KW-0067">ATP-binding</keyword>
<dbReference type="GO" id="GO:0006955">
    <property type="term" value="P:immune response"/>
    <property type="evidence" value="ECO:0000318"/>
    <property type="project" value="GO_Central"/>
</dbReference>
<dbReference type="PROSITE" id="PS00108">
    <property type="entry name" value="PROTEIN_KINASE_ST"/>
    <property type="match status" value="1"/>
</dbReference>
<dbReference type="Gene3D" id="3.30.430.20">
    <property type="entry name" value="Gnk2 domain, C-X8-C-X2-C motif"/>
    <property type="match status" value="2"/>
</dbReference>
<dbReference type="FunFam" id="3.30.200.20:FF:000142">
    <property type="entry name" value="Cysteine-rich receptor-like protein kinase 10"/>
    <property type="match status" value="1"/>
</dbReference>
<name>A0A0K9P4P4_ZOSMR</name>
<evidence type="ECO:0000259" key="18">
    <source>
        <dbReference type="PROSITE" id="PS50011"/>
    </source>
</evidence>
<keyword evidence="6 17" id="KW-0732">Signal</keyword>
<protein>
    <submittedName>
        <fullName evidence="20">Receptor kinase 2</fullName>
    </submittedName>
</protein>
<keyword evidence="7" id="KW-0677">Repeat</keyword>
<dbReference type="STRING" id="29655.A0A0K9P4P4"/>
<evidence type="ECO:0000256" key="4">
    <source>
        <dbReference type="ARBA" id="ARBA00022679"/>
    </source>
</evidence>
<accession>A0A0K9P4P4</accession>
<reference evidence="21" key="1">
    <citation type="journal article" date="2016" name="Nature">
        <title>The genome of the seagrass Zostera marina reveals angiosperm adaptation to the sea.</title>
        <authorList>
            <person name="Olsen J.L."/>
            <person name="Rouze P."/>
            <person name="Verhelst B."/>
            <person name="Lin Y.-C."/>
            <person name="Bayer T."/>
            <person name="Collen J."/>
            <person name="Dattolo E."/>
            <person name="De Paoli E."/>
            <person name="Dittami S."/>
            <person name="Maumus F."/>
            <person name="Michel G."/>
            <person name="Kersting A."/>
            <person name="Lauritano C."/>
            <person name="Lohaus R."/>
            <person name="Toepel M."/>
            <person name="Tonon T."/>
            <person name="Vanneste K."/>
            <person name="Amirebrahimi M."/>
            <person name="Brakel J."/>
            <person name="Bostroem C."/>
            <person name="Chovatia M."/>
            <person name="Grimwood J."/>
            <person name="Jenkins J.W."/>
            <person name="Jueterbock A."/>
            <person name="Mraz A."/>
            <person name="Stam W.T."/>
            <person name="Tice H."/>
            <person name="Bornberg-Bauer E."/>
            <person name="Green P.J."/>
            <person name="Pearson G.A."/>
            <person name="Procaccini G."/>
            <person name="Duarte C.M."/>
            <person name="Schmutz J."/>
            <person name="Reusch T.B.H."/>
            <person name="Van de Peer Y."/>
        </authorList>
    </citation>
    <scope>NUCLEOTIDE SEQUENCE [LARGE SCALE GENOMIC DNA]</scope>
    <source>
        <strain evidence="21">cv. Finnish</strain>
    </source>
</reference>
<dbReference type="CDD" id="cd14066">
    <property type="entry name" value="STKc_IRAK"/>
    <property type="match status" value="1"/>
</dbReference>
<dbReference type="OrthoDB" id="4062651at2759"/>
<keyword evidence="4" id="KW-0808">Transferase</keyword>
<evidence type="ECO:0000256" key="9">
    <source>
        <dbReference type="ARBA" id="ARBA00022777"/>
    </source>
</evidence>
<dbReference type="GO" id="GO:0005886">
    <property type="term" value="C:plasma membrane"/>
    <property type="evidence" value="ECO:0000318"/>
    <property type="project" value="GO_Central"/>
</dbReference>